<proteinExistence type="predicted"/>
<protein>
    <submittedName>
        <fullName evidence="1 3">Uncharacterized protein</fullName>
    </submittedName>
</protein>
<dbReference type="AlphaFoldDB" id="A0A0M3K0D4"/>
<dbReference type="EMBL" id="UYRR01031469">
    <property type="protein sequence ID" value="VDK50363.1"/>
    <property type="molecule type" value="Genomic_DNA"/>
</dbReference>
<evidence type="ECO:0000313" key="1">
    <source>
        <dbReference type="EMBL" id="VDK50363.1"/>
    </source>
</evidence>
<dbReference type="WBParaSite" id="ASIM_0001426601-mRNA-1">
    <property type="protein sequence ID" value="ASIM_0001426601-mRNA-1"/>
    <property type="gene ID" value="ASIM_0001426601"/>
</dbReference>
<reference evidence="3" key="1">
    <citation type="submission" date="2017-02" db="UniProtKB">
        <authorList>
            <consortium name="WormBaseParasite"/>
        </authorList>
    </citation>
    <scope>IDENTIFICATION</scope>
</reference>
<dbReference type="Proteomes" id="UP000267096">
    <property type="component" value="Unassembled WGS sequence"/>
</dbReference>
<name>A0A0M3K0D4_ANISI</name>
<accession>A0A0M3K0D4</accession>
<evidence type="ECO:0000313" key="3">
    <source>
        <dbReference type="WBParaSite" id="ASIM_0001426601-mRNA-1"/>
    </source>
</evidence>
<evidence type="ECO:0000313" key="2">
    <source>
        <dbReference type="Proteomes" id="UP000267096"/>
    </source>
</evidence>
<organism evidence="3">
    <name type="scientific">Anisakis simplex</name>
    <name type="common">Herring worm</name>
    <dbReference type="NCBI Taxonomy" id="6269"/>
    <lineage>
        <taxon>Eukaryota</taxon>
        <taxon>Metazoa</taxon>
        <taxon>Ecdysozoa</taxon>
        <taxon>Nematoda</taxon>
        <taxon>Chromadorea</taxon>
        <taxon>Rhabditida</taxon>
        <taxon>Spirurina</taxon>
        <taxon>Ascaridomorpha</taxon>
        <taxon>Ascaridoidea</taxon>
        <taxon>Anisakidae</taxon>
        <taxon>Anisakis</taxon>
        <taxon>Anisakis simplex complex</taxon>
    </lineage>
</organism>
<sequence>MPTSSIIQGNFCDETLLCSAPVKLTLRQQTQSNATIYIYALVHQLANFRFQYNLKKINTGNCTTLDWVRPVTELTIIAPVTVGPVAVGHTCRDPIVGHPIKRPPIASFY</sequence>
<reference evidence="1 2" key="2">
    <citation type="submission" date="2018-11" db="EMBL/GenBank/DDBJ databases">
        <authorList>
            <consortium name="Pathogen Informatics"/>
        </authorList>
    </citation>
    <scope>NUCLEOTIDE SEQUENCE [LARGE SCALE GENOMIC DNA]</scope>
</reference>
<gene>
    <name evidence="1" type="ORF">ASIM_LOCUS13694</name>
</gene>
<keyword evidence="2" id="KW-1185">Reference proteome</keyword>